<comment type="similarity">
    <text evidence="2">Belongs to the EamA transporter family.</text>
</comment>
<accession>A0AAX0RT24</accession>
<comment type="subcellular location">
    <subcellularLocation>
        <location evidence="1">Cell membrane</location>
        <topology evidence="1">Multi-pass membrane protein</topology>
    </subcellularLocation>
</comment>
<evidence type="ECO:0000256" key="5">
    <source>
        <dbReference type="ARBA" id="ARBA00022989"/>
    </source>
</evidence>
<dbReference type="InterPro" id="IPR050638">
    <property type="entry name" value="AA-Vitamin_Transporters"/>
</dbReference>
<keyword evidence="6 7" id="KW-0472">Membrane</keyword>
<feature type="transmembrane region" description="Helical" evidence="7">
    <location>
        <begin position="183"/>
        <end position="202"/>
    </location>
</feature>
<feature type="transmembrane region" description="Helical" evidence="7">
    <location>
        <begin position="39"/>
        <end position="56"/>
    </location>
</feature>
<feature type="transmembrane region" description="Helical" evidence="7">
    <location>
        <begin position="68"/>
        <end position="92"/>
    </location>
</feature>
<evidence type="ECO:0000256" key="7">
    <source>
        <dbReference type="SAM" id="Phobius"/>
    </source>
</evidence>
<dbReference type="InterPro" id="IPR037185">
    <property type="entry name" value="EmrE-like"/>
</dbReference>
<dbReference type="RefSeq" id="WP_098174701.1">
    <property type="nucleotide sequence ID" value="NZ_CP030926.1"/>
</dbReference>
<feature type="transmembrane region" description="Helical" evidence="7">
    <location>
        <begin position="278"/>
        <end position="297"/>
    </location>
</feature>
<evidence type="ECO:0000256" key="4">
    <source>
        <dbReference type="ARBA" id="ARBA00022692"/>
    </source>
</evidence>
<evidence type="ECO:0000313" key="11">
    <source>
        <dbReference type="Proteomes" id="UP000220106"/>
    </source>
</evidence>
<keyword evidence="3" id="KW-1003">Cell membrane</keyword>
<sequence length="322" mass="35843">MSEQKKAYFAAIVYAIIIGFSFIFTKISLIEASPLDTLAHRFTMAFLIAIILKLLYRRTSVKMRAKDTLKILPLVFLYPILFFTFQVFGLVYTSSSEAGIIQATIPIFTLLSASLFLKEYAGKGQKFFLYLSVMGVILIFVMNDLQLEAHSLKGTILILFSSIAAAFYNVVARTLTKQYSLFTLTYVMTFFGFVAFNSMAIINHIINQSISSFFLPLTSSSFLISIVYLGALSSLLTGFLSNYALSILPASKMSVFSNLATLITIIAGVIFLHESIHYYHVVGAMIILVGVIGTNYFGSNRSKHISKTIADPLMKKRSKVNE</sequence>
<dbReference type="Pfam" id="PF00892">
    <property type="entry name" value="EamA"/>
    <property type="match status" value="2"/>
</dbReference>
<dbReference type="Gene3D" id="1.10.3730.20">
    <property type="match status" value="1"/>
</dbReference>
<keyword evidence="4 7" id="KW-0812">Transmembrane</keyword>
<feature type="transmembrane region" description="Helical" evidence="7">
    <location>
        <begin position="222"/>
        <end position="243"/>
    </location>
</feature>
<dbReference type="GO" id="GO:0005886">
    <property type="term" value="C:plasma membrane"/>
    <property type="evidence" value="ECO:0007669"/>
    <property type="project" value="UniProtKB-SubCell"/>
</dbReference>
<dbReference type="InterPro" id="IPR000620">
    <property type="entry name" value="EamA_dom"/>
</dbReference>
<dbReference type="AlphaFoldDB" id="A0AAX0RT24"/>
<proteinExistence type="inferred from homology"/>
<feature type="transmembrane region" description="Helical" evidence="7">
    <location>
        <begin position="98"/>
        <end position="116"/>
    </location>
</feature>
<name>A0AAX0RT24_9BACI</name>
<evidence type="ECO:0000259" key="8">
    <source>
        <dbReference type="Pfam" id="PF00892"/>
    </source>
</evidence>
<dbReference type="PANTHER" id="PTHR32322">
    <property type="entry name" value="INNER MEMBRANE TRANSPORTER"/>
    <property type="match status" value="1"/>
</dbReference>
<dbReference type="KEGG" id="pbut:DTO10_23660"/>
<evidence type="ECO:0000313" key="9">
    <source>
        <dbReference type="EMBL" id="AXN41071.1"/>
    </source>
</evidence>
<dbReference type="Proteomes" id="UP000260457">
    <property type="component" value="Chromosome"/>
</dbReference>
<evidence type="ECO:0000256" key="1">
    <source>
        <dbReference type="ARBA" id="ARBA00004651"/>
    </source>
</evidence>
<dbReference type="EMBL" id="NUEQ01000004">
    <property type="protein sequence ID" value="PEJ37718.1"/>
    <property type="molecule type" value="Genomic_DNA"/>
</dbReference>
<feature type="transmembrane region" description="Helical" evidence="7">
    <location>
        <begin position="128"/>
        <end position="145"/>
    </location>
</feature>
<dbReference type="SUPFAM" id="SSF103481">
    <property type="entry name" value="Multidrug resistance efflux transporter EmrE"/>
    <property type="match status" value="2"/>
</dbReference>
<dbReference type="PANTHER" id="PTHR32322:SF18">
    <property type="entry name" value="S-ADENOSYLMETHIONINE_S-ADENOSYLHOMOCYSTEINE TRANSPORTER"/>
    <property type="match status" value="1"/>
</dbReference>
<keyword evidence="5 7" id="KW-1133">Transmembrane helix</keyword>
<evidence type="ECO:0000313" key="12">
    <source>
        <dbReference type="Proteomes" id="UP000260457"/>
    </source>
</evidence>
<reference evidence="9 12" key="2">
    <citation type="submission" date="2018-07" db="EMBL/GenBank/DDBJ databases">
        <title>The molecular basis for the intramolecular migration of carboxyl group in the catabolism of para-hydroxybenzoate via gentisate.</title>
        <authorList>
            <person name="Zhao H."/>
            <person name="Xu Y."/>
            <person name="Lin S."/>
            <person name="Spain J.C."/>
            <person name="Zhou N.-Y."/>
        </authorList>
    </citation>
    <scope>NUCLEOTIDE SEQUENCE [LARGE SCALE GENOMIC DNA]</scope>
    <source>
        <strain evidence="9 12">PHB-7a</strain>
    </source>
</reference>
<dbReference type="EMBL" id="CP030926">
    <property type="protein sequence ID" value="AXN41071.1"/>
    <property type="molecule type" value="Genomic_DNA"/>
</dbReference>
<protein>
    <submittedName>
        <fullName evidence="9">DMT family transporter</fullName>
    </submittedName>
    <submittedName>
        <fullName evidence="10">EamA family transporter</fullName>
    </submittedName>
</protein>
<evidence type="ECO:0000256" key="3">
    <source>
        <dbReference type="ARBA" id="ARBA00022475"/>
    </source>
</evidence>
<feature type="transmembrane region" description="Helical" evidence="7">
    <location>
        <begin position="151"/>
        <end position="171"/>
    </location>
</feature>
<keyword evidence="12" id="KW-1185">Reference proteome</keyword>
<feature type="transmembrane region" description="Helical" evidence="7">
    <location>
        <begin position="7"/>
        <end position="27"/>
    </location>
</feature>
<feature type="domain" description="EamA" evidence="8">
    <location>
        <begin position="6"/>
        <end position="140"/>
    </location>
</feature>
<evidence type="ECO:0000256" key="6">
    <source>
        <dbReference type="ARBA" id="ARBA00023136"/>
    </source>
</evidence>
<evidence type="ECO:0000313" key="10">
    <source>
        <dbReference type="EMBL" id="PEJ37718.1"/>
    </source>
</evidence>
<feature type="domain" description="EamA" evidence="8">
    <location>
        <begin position="153"/>
        <end position="295"/>
    </location>
</feature>
<feature type="transmembrane region" description="Helical" evidence="7">
    <location>
        <begin position="255"/>
        <end position="272"/>
    </location>
</feature>
<gene>
    <name evidence="10" type="ORF">CN689_02140</name>
    <name evidence="9" type="ORF">DTO10_23660</name>
</gene>
<reference evidence="10 11" key="1">
    <citation type="submission" date="2017-09" db="EMBL/GenBank/DDBJ databases">
        <title>Large-scale bioinformatics analysis of Bacillus genomes uncovers conserved roles of natural products in bacterial physiology.</title>
        <authorList>
            <consortium name="Agbiome Team Llc"/>
            <person name="Bleich R.M."/>
            <person name="Kirk G.J."/>
            <person name="Santa Maria K.C."/>
            <person name="Allen S.E."/>
            <person name="Farag S."/>
            <person name="Shank E.A."/>
            <person name="Bowers A."/>
        </authorList>
    </citation>
    <scope>NUCLEOTIDE SEQUENCE [LARGE SCALE GENOMIC DNA]</scope>
    <source>
        <strain evidence="10 11">AFS003229</strain>
    </source>
</reference>
<evidence type="ECO:0000256" key="2">
    <source>
        <dbReference type="ARBA" id="ARBA00007362"/>
    </source>
</evidence>
<organism evidence="10 11">
    <name type="scientific">Peribacillus butanolivorans</name>
    <dbReference type="NCBI Taxonomy" id="421767"/>
    <lineage>
        <taxon>Bacteria</taxon>
        <taxon>Bacillati</taxon>
        <taxon>Bacillota</taxon>
        <taxon>Bacilli</taxon>
        <taxon>Bacillales</taxon>
        <taxon>Bacillaceae</taxon>
        <taxon>Peribacillus</taxon>
    </lineage>
</organism>
<dbReference type="Proteomes" id="UP000220106">
    <property type="component" value="Unassembled WGS sequence"/>
</dbReference>